<feature type="transmembrane region" description="Helical" evidence="1">
    <location>
        <begin position="16"/>
        <end position="34"/>
    </location>
</feature>
<protein>
    <recommendedName>
        <fullName evidence="4">CcoQ/FixQ family Cbb3-type cytochrome c oxidase assembly chaperone</fullName>
    </recommendedName>
</protein>
<evidence type="ECO:0000256" key="1">
    <source>
        <dbReference type="SAM" id="Phobius"/>
    </source>
</evidence>
<accession>A0ABP9MFN5</accession>
<evidence type="ECO:0008006" key="4">
    <source>
        <dbReference type="Google" id="ProtNLM"/>
    </source>
</evidence>
<keyword evidence="1" id="KW-0812">Transmembrane</keyword>
<keyword evidence="1" id="KW-1133">Transmembrane helix</keyword>
<reference evidence="3" key="1">
    <citation type="journal article" date="2019" name="Int. J. Syst. Evol. Microbiol.">
        <title>The Global Catalogue of Microorganisms (GCM) 10K type strain sequencing project: providing services to taxonomists for standard genome sequencing and annotation.</title>
        <authorList>
            <consortium name="The Broad Institute Genomics Platform"/>
            <consortium name="The Broad Institute Genome Sequencing Center for Infectious Disease"/>
            <person name="Wu L."/>
            <person name="Ma J."/>
        </authorList>
    </citation>
    <scope>NUCLEOTIDE SEQUENCE [LARGE SCALE GENOMIC DNA]</scope>
    <source>
        <strain evidence="3">JCM 18424</strain>
    </source>
</reference>
<evidence type="ECO:0000313" key="3">
    <source>
        <dbReference type="Proteomes" id="UP001500631"/>
    </source>
</evidence>
<keyword evidence="3" id="KW-1185">Reference proteome</keyword>
<dbReference type="RefSeq" id="WP_077926242.1">
    <property type="nucleotide sequence ID" value="NZ_BAABKE010000001.1"/>
</dbReference>
<keyword evidence="1" id="KW-0472">Membrane</keyword>
<organism evidence="2 3">
    <name type="scientific">Wohlfahrtiimonas larvae</name>
    <dbReference type="NCBI Taxonomy" id="1157986"/>
    <lineage>
        <taxon>Bacteria</taxon>
        <taxon>Pseudomonadati</taxon>
        <taxon>Pseudomonadota</taxon>
        <taxon>Gammaproteobacteria</taxon>
        <taxon>Cardiobacteriales</taxon>
        <taxon>Ignatzschineriaceae</taxon>
        <taxon>Wohlfahrtiimonas</taxon>
    </lineage>
</organism>
<dbReference type="InterPro" id="IPR008621">
    <property type="entry name" value="Cbb3-typ_cyt_oxidase_comp"/>
</dbReference>
<dbReference type="EMBL" id="BAABKE010000001">
    <property type="protein sequence ID" value="GAA5094653.1"/>
    <property type="molecule type" value="Genomic_DNA"/>
</dbReference>
<proteinExistence type="predicted"/>
<sequence length="75" mass="8788">MLDFLYWFTDHGNSKIAAVVIFFLVFVGIIFYVFTNKDRKARYDAYRSIPLMDEEDLSSLNPARNDQSKISDDRS</sequence>
<dbReference type="Pfam" id="PF05545">
    <property type="entry name" value="FixQ"/>
    <property type="match status" value="1"/>
</dbReference>
<name>A0ABP9MFN5_9GAMM</name>
<dbReference type="Proteomes" id="UP001500631">
    <property type="component" value="Unassembled WGS sequence"/>
</dbReference>
<comment type="caution">
    <text evidence="2">The sequence shown here is derived from an EMBL/GenBank/DDBJ whole genome shotgun (WGS) entry which is preliminary data.</text>
</comment>
<gene>
    <name evidence="2" type="ORF">GCM10023338_03200</name>
</gene>
<evidence type="ECO:0000313" key="2">
    <source>
        <dbReference type="EMBL" id="GAA5094653.1"/>
    </source>
</evidence>